<accession>A0A5C2RP97</accession>
<keyword evidence="2" id="KW-1185">Reference proteome</keyword>
<evidence type="ECO:0000313" key="1">
    <source>
        <dbReference type="EMBL" id="RPD52970.1"/>
    </source>
</evidence>
<organism evidence="1 2">
    <name type="scientific">Lentinus tigrinus ALCF2SS1-6</name>
    <dbReference type="NCBI Taxonomy" id="1328759"/>
    <lineage>
        <taxon>Eukaryota</taxon>
        <taxon>Fungi</taxon>
        <taxon>Dikarya</taxon>
        <taxon>Basidiomycota</taxon>
        <taxon>Agaricomycotina</taxon>
        <taxon>Agaricomycetes</taxon>
        <taxon>Polyporales</taxon>
        <taxon>Polyporaceae</taxon>
        <taxon>Lentinus</taxon>
    </lineage>
</organism>
<dbReference type="AlphaFoldDB" id="A0A5C2RP97"/>
<dbReference type="Proteomes" id="UP000313359">
    <property type="component" value="Unassembled WGS sequence"/>
</dbReference>
<dbReference type="EMBL" id="ML122333">
    <property type="protein sequence ID" value="RPD52970.1"/>
    <property type="molecule type" value="Genomic_DNA"/>
</dbReference>
<evidence type="ECO:0000313" key="2">
    <source>
        <dbReference type="Proteomes" id="UP000313359"/>
    </source>
</evidence>
<name>A0A5C2RP97_9APHY</name>
<sequence>MMTRLSSLSGASPVASPVFLLPAHHPPAVRFAAPAVSSVYYRRRLNQELLHVPLYNLMFTLCPHVFDTFLSKALDRVCERGAESRSR</sequence>
<protein>
    <submittedName>
        <fullName evidence="1">Uncharacterized protein</fullName>
    </submittedName>
</protein>
<gene>
    <name evidence="1" type="ORF">L227DRAFT_424359</name>
</gene>
<reference evidence="1" key="1">
    <citation type="journal article" date="2018" name="Genome Biol. Evol.">
        <title>Genomics and development of Lentinus tigrinus, a white-rot wood-decaying mushroom with dimorphic fruiting bodies.</title>
        <authorList>
            <person name="Wu B."/>
            <person name="Xu Z."/>
            <person name="Knudson A."/>
            <person name="Carlson A."/>
            <person name="Chen N."/>
            <person name="Kovaka S."/>
            <person name="LaButti K."/>
            <person name="Lipzen A."/>
            <person name="Pennachio C."/>
            <person name="Riley R."/>
            <person name="Schakwitz W."/>
            <person name="Umezawa K."/>
            <person name="Ohm R.A."/>
            <person name="Grigoriev I.V."/>
            <person name="Nagy L.G."/>
            <person name="Gibbons J."/>
            <person name="Hibbett D."/>
        </authorList>
    </citation>
    <scope>NUCLEOTIDE SEQUENCE [LARGE SCALE GENOMIC DNA]</scope>
    <source>
        <strain evidence="1">ALCF2SS1-6</strain>
    </source>
</reference>
<proteinExistence type="predicted"/>